<name>A0ACC2K582_PERAE</name>
<organism evidence="1 2">
    <name type="scientific">Persea americana</name>
    <name type="common">Avocado</name>
    <dbReference type="NCBI Taxonomy" id="3435"/>
    <lineage>
        <taxon>Eukaryota</taxon>
        <taxon>Viridiplantae</taxon>
        <taxon>Streptophyta</taxon>
        <taxon>Embryophyta</taxon>
        <taxon>Tracheophyta</taxon>
        <taxon>Spermatophyta</taxon>
        <taxon>Magnoliopsida</taxon>
        <taxon>Magnoliidae</taxon>
        <taxon>Laurales</taxon>
        <taxon>Lauraceae</taxon>
        <taxon>Persea</taxon>
    </lineage>
</organism>
<sequence length="696" mass="76979">MKSHARFLKLGLDTDPVIATRLLNAYTGTSLSPTSLANAHQLFDQVSSKDTVLWTSLISAYAQSANPNHALKLFSQMHAPSQTKPNHFTFTAVSRACGLTQHLPFGESIHACTIKCGFQSTVVVDTSILDMYGKCGAINSSRKVFNEMPQRNLVSWNALIAGYVMNGMGHCALELFYRMKCVEYEVPDGFSIVSALSACSGRYDLISGLQIHAYVVRSGLELDPKTLIAVASMYFRCREVGCAESLLKGSEENNMLRLIKIRGYACNGRYHDAIKSIDCNFVEVVSMDPSIIISVLTACANLSLLRIGRQVHALINTHVNCNNSLSEDEATVPIETALIDMYCKCQSVEEGQWVFDNLLTRHVSHWNSMITGFIHNGLLENACHYFTRMPERNVISWTAMISGHARHGLPKEGLSLLAKMYNEKQPIEGNYFTFATALDACSLLTALDAGKQIHAKSIRTLLNADLRCIVLETALLDMYSKSGNLTYSQRVFNQMGERSVVTWTSMIMGYAIHGHGSQALNIFQQMLDDGLEPNEVTFIAVLSACSHCGLVEEGIHYFKLMKEKYGILPREDHYTCMVDLLGRAGKLSEAWSLMEEVKSRKVGSDHGKNGNHCTGGSVLGALLGGCHLHGDVEMGSRVAKMMLDRKEQVCETYVALSNVYASAGMWDEAYRVRQEWLRCGVLKEPGSSQIQIGCFS</sequence>
<reference evidence="1 2" key="1">
    <citation type="journal article" date="2022" name="Hortic Res">
        <title>A haplotype resolved chromosomal level avocado genome allows analysis of novel avocado genes.</title>
        <authorList>
            <person name="Nath O."/>
            <person name="Fletcher S.J."/>
            <person name="Hayward A."/>
            <person name="Shaw L.M."/>
            <person name="Masouleh A.K."/>
            <person name="Furtado A."/>
            <person name="Henry R.J."/>
            <person name="Mitter N."/>
        </authorList>
    </citation>
    <scope>NUCLEOTIDE SEQUENCE [LARGE SCALE GENOMIC DNA]</scope>
    <source>
        <strain evidence="2">cv. Hass</strain>
    </source>
</reference>
<dbReference type="EMBL" id="CM056820">
    <property type="protein sequence ID" value="KAJ8616097.1"/>
    <property type="molecule type" value="Genomic_DNA"/>
</dbReference>
<gene>
    <name evidence="1" type="ORF">MRB53_035469</name>
</gene>
<protein>
    <submittedName>
        <fullName evidence="1">Uncharacterized protein</fullName>
    </submittedName>
</protein>
<dbReference type="Proteomes" id="UP001234297">
    <property type="component" value="Chromosome 12"/>
</dbReference>
<proteinExistence type="predicted"/>
<keyword evidence="2" id="KW-1185">Reference proteome</keyword>
<accession>A0ACC2K582</accession>
<comment type="caution">
    <text evidence="1">The sequence shown here is derived from an EMBL/GenBank/DDBJ whole genome shotgun (WGS) entry which is preliminary data.</text>
</comment>
<evidence type="ECO:0000313" key="1">
    <source>
        <dbReference type="EMBL" id="KAJ8616097.1"/>
    </source>
</evidence>
<evidence type="ECO:0000313" key="2">
    <source>
        <dbReference type="Proteomes" id="UP001234297"/>
    </source>
</evidence>